<evidence type="ECO:0000313" key="8">
    <source>
        <dbReference type="Proteomes" id="UP001056035"/>
    </source>
</evidence>
<accession>A0ABY5DYM7</accession>
<feature type="transmembrane region" description="Helical" evidence="6">
    <location>
        <begin position="111"/>
        <end position="130"/>
    </location>
</feature>
<keyword evidence="5 6" id="KW-0472">Membrane</keyword>
<gene>
    <name evidence="7" type="ORF">NBH00_07520</name>
</gene>
<evidence type="ECO:0000256" key="4">
    <source>
        <dbReference type="ARBA" id="ARBA00022989"/>
    </source>
</evidence>
<dbReference type="EMBL" id="CP098502">
    <property type="protein sequence ID" value="UTI66044.1"/>
    <property type="molecule type" value="Genomic_DNA"/>
</dbReference>
<feature type="transmembrane region" description="Helical" evidence="6">
    <location>
        <begin position="172"/>
        <end position="192"/>
    </location>
</feature>
<evidence type="ECO:0000256" key="1">
    <source>
        <dbReference type="ARBA" id="ARBA00004651"/>
    </source>
</evidence>
<evidence type="ECO:0000256" key="6">
    <source>
        <dbReference type="SAM" id="Phobius"/>
    </source>
</evidence>
<evidence type="ECO:0000256" key="2">
    <source>
        <dbReference type="ARBA" id="ARBA00022475"/>
    </source>
</evidence>
<feature type="transmembrane region" description="Helical" evidence="6">
    <location>
        <begin position="257"/>
        <end position="284"/>
    </location>
</feature>
<dbReference type="PANTHER" id="PTHR30482:SF5">
    <property type="entry name" value="ABC TRANSPORTER PERMEASE PROTEIN"/>
    <property type="match status" value="1"/>
</dbReference>
<organism evidence="7 8">
    <name type="scientific">Paraconexibacter antarcticus</name>
    <dbReference type="NCBI Taxonomy" id="2949664"/>
    <lineage>
        <taxon>Bacteria</taxon>
        <taxon>Bacillati</taxon>
        <taxon>Actinomycetota</taxon>
        <taxon>Thermoleophilia</taxon>
        <taxon>Solirubrobacterales</taxon>
        <taxon>Paraconexibacteraceae</taxon>
        <taxon>Paraconexibacter</taxon>
    </lineage>
</organism>
<reference evidence="7 8" key="1">
    <citation type="submission" date="2022-06" db="EMBL/GenBank/DDBJ databases">
        <title>Paraconexibacter antarcticus.</title>
        <authorList>
            <person name="Kim C.S."/>
        </authorList>
    </citation>
    <scope>NUCLEOTIDE SEQUENCE [LARGE SCALE GENOMIC DNA]</scope>
    <source>
        <strain evidence="7 8">02-257</strain>
    </source>
</reference>
<keyword evidence="2" id="KW-1003">Cell membrane</keyword>
<evidence type="ECO:0000313" key="7">
    <source>
        <dbReference type="EMBL" id="UTI66044.1"/>
    </source>
</evidence>
<evidence type="ECO:0000256" key="5">
    <source>
        <dbReference type="ARBA" id="ARBA00023136"/>
    </source>
</evidence>
<feature type="transmembrane region" description="Helical" evidence="6">
    <location>
        <begin position="7"/>
        <end position="25"/>
    </location>
</feature>
<name>A0ABY5DYM7_9ACTN</name>
<dbReference type="Pfam" id="PF02653">
    <property type="entry name" value="BPD_transp_2"/>
    <property type="match status" value="1"/>
</dbReference>
<comment type="subcellular location">
    <subcellularLocation>
        <location evidence="1">Cell membrane</location>
        <topology evidence="1">Multi-pass membrane protein</topology>
    </subcellularLocation>
</comment>
<dbReference type="Proteomes" id="UP001056035">
    <property type="component" value="Chromosome"/>
</dbReference>
<feature type="transmembrane region" description="Helical" evidence="6">
    <location>
        <begin position="31"/>
        <end position="51"/>
    </location>
</feature>
<feature type="transmembrane region" description="Helical" evidence="6">
    <location>
        <begin position="84"/>
        <end position="104"/>
    </location>
</feature>
<keyword evidence="3 6" id="KW-0812">Transmembrane</keyword>
<dbReference type="InterPro" id="IPR001851">
    <property type="entry name" value="ABC_transp_permease"/>
</dbReference>
<sequence>MAALARLPVRPGVLAAIVVALVLPFGADSAQLSTCVFIVIAAIGAVGLNVLTGYTGQISLGHAFFLAIGAYTAAVLGGDHGISALIWIPASGLTAAACGLLVGPTALRLRGLYLAIVTLGLLFIGQHLFFNLDGITGGPQGRAFPAVQLGSFDFSPGQQLTIGGAVIDHDGLYYYLALIILLASLLFVRNLVASRPGRAMQAVRERELAGAVLGVDVARTKLMAFGVSSFFAGVSGALFVSYLSFAQPSQWDLLLSIQYLAAITVGGIGTLYGPVLGSIVVFAIPDLAKSLPFISDDGTGLSPGNFSSILYGVLIIIFFVVEPRGVAGLGPRLSAWLRRPGAATTPMGRVAVQSIDQEEAGSR</sequence>
<feature type="transmembrane region" description="Helical" evidence="6">
    <location>
        <begin position="304"/>
        <end position="321"/>
    </location>
</feature>
<keyword evidence="4 6" id="KW-1133">Transmembrane helix</keyword>
<dbReference type="InterPro" id="IPR043428">
    <property type="entry name" value="LivM-like"/>
</dbReference>
<evidence type="ECO:0000256" key="3">
    <source>
        <dbReference type="ARBA" id="ARBA00022692"/>
    </source>
</evidence>
<feature type="transmembrane region" description="Helical" evidence="6">
    <location>
        <begin position="58"/>
        <end position="78"/>
    </location>
</feature>
<dbReference type="RefSeq" id="WP_254572722.1">
    <property type="nucleotide sequence ID" value="NZ_CP098502.1"/>
</dbReference>
<protein>
    <submittedName>
        <fullName evidence="7">Branched-chain amino acid ABC transporter permease</fullName>
    </submittedName>
</protein>
<dbReference type="PANTHER" id="PTHR30482">
    <property type="entry name" value="HIGH-AFFINITY BRANCHED-CHAIN AMINO ACID TRANSPORT SYSTEM PERMEASE"/>
    <property type="match status" value="1"/>
</dbReference>
<keyword evidence="8" id="KW-1185">Reference proteome</keyword>
<proteinExistence type="predicted"/>
<dbReference type="CDD" id="cd06581">
    <property type="entry name" value="TM_PBP1_LivM_like"/>
    <property type="match status" value="1"/>
</dbReference>
<feature type="transmembrane region" description="Helical" evidence="6">
    <location>
        <begin position="222"/>
        <end position="245"/>
    </location>
</feature>